<protein>
    <submittedName>
        <fullName evidence="1">Uncharacterized protein</fullName>
    </submittedName>
</protein>
<dbReference type="Proteomes" id="UP000736787">
    <property type="component" value="Unassembled WGS sequence"/>
</dbReference>
<evidence type="ECO:0000313" key="1">
    <source>
        <dbReference type="EMBL" id="KAG2948974.1"/>
    </source>
</evidence>
<dbReference type="EMBL" id="RCMK01000100">
    <property type="protein sequence ID" value="KAG2948974.1"/>
    <property type="molecule type" value="Genomic_DNA"/>
</dbReference>
<name>A0A8T1E677_9STRA</name>
<sequence>MFLTAAALCAKAGNVQLQVGRSESISSCAAAAGMSGPPCGAVTGLHTSGYT</sequence>
<evidence type="ECO:0000313" key="2">
    <source>
        <dbReference type="Proteomes" id="UP000736787"/>
    </source>
</evidence>
<reference evidence="1" key="1">
    <citation type="submission" date="2018-10" db="EMBL/GenBank/DDBJ databases">
        <title>Effector identification in a new, highly contiguous assembly of the strawberry crown rot pathogen Phytophthora cactorum.</title>
        <authorList>
            <person name="Armitage A.D."/>
            <person name="Nellist C.F."/>
            <person name="Bates H."/>
            <person name="Vickerstaff R.J."/>
            <person name="Harrison R.J."/>
        </authorList>
    </citation>
    <scope>NUCLEOTIDE SEQUENCE</scope>
    <source>
        <strain evidence="1">4040</strain>
    </source>
</reference>
<dbReference type="AlphaFoldDB" id="A0A8T1E677"/>
<accession>A0A8T1E677</accession>
<gene>
    <name evidence="1" type="ORF">PC117_g5629</name>
</gene>
<proteinExistence type="predicted"/>
<organism evidence="1 2">
    <name type="scientific">Phytophthora cactorum</name>
    <dbReference type="NCBI Taxonomy" id="29920"/>
    <lineage>
        <taxon>Eukaryota</taxon>
        <taxon>Sar</taxon>
        <taxon>Stramenopiles</taxon>
        <taxon>Oomycota</taxon>
        <taxon>Peronosporomycetes</taxon>
        <taxon>Peronosporales</taxon>
        <taxon>Peronosporaceae</taxon>
        <taxon>Phytophthora</taxon>
    </lineage>
</organism>
<comment type="caution">
    <text evidence="1">The sequence shown here is derived from an EMBL/GenBank/DDBJ whole genome shotgun (WGS) entry which is preliminary data.</text>
</comment>